<dbReference type="Gene3D" id="3.40.640.10">
    <property type="entry name" value="Type I PLP-dependent aspartate aminotransferase-like (Major domain)"/>
    <property type="match status" value="1"/>
</dbReference>
<dbReference type="Pfam" id="PF00266">
    <property type="entry name" value="Aminotran_5"/>
    <property type="match status" value="1"/>
</dbReference>
<dbReference type="InterPro" id="IPR015424">
    <property type="entry name" value="PyrdxlP-dep_Trfase"/>
</dbReference>
<dbReference type="OrthoDB" id="9808002at2"/>
<keyword evidence="11" id="KW-1185">Reference proteome</keyword>
<evidence type="ECO:0000256" key="2">
    <source>
        <dbReference type="ARBA" id="ARBA00002824"/>
    </source>
</evidence>
<protein>
    <recommendedName>
        <fullName evidence="8">Cysteine desulfurase</fullName>
        <ecNumber evidence="8">2.8.1.7</ecNumber>
    </recommendedName>
</protein>
<dbReference type="AlphaFoldDB" id="A0A1W6SNB5"/>
<proteinExistence type="inferred from homology"/>
<evidence type="ECO:0000256" key="8">
    <source>
        <dbReference type="RuleBase" id="RU004506"/>
    </source>
</evidence>
<name>A0A1W6SNB5_9PROT</name>
<feature type="domain" description="Aminotransferase class V" evidence="9">
    <location>
        <begin position="38"/>
        <end position="407"/>
    </location>
</feature>
<dbReference type="InterPro" id="IPR016454">
    <property type="entry name" value="Cysteine_dSase"/>
</dbReference>
<evidence type="ECO:0000256" key="7">
    <source>
        <dbReference type="RuleBase" id="RU004504"/>
    </source>
</evidence>
<comment type="function">
    <text evidence="2 8">Catalyzes the removal of elemental sulfur and selenium atoms from L-cysteine, L-cystine, L-selenocysteine, and L-selenocystine to produce L-alanine.</text>
</comment>
<dbReference type="PIRSF" id="PIRSF005572">
    <property type="entry name" value="NifS"/>
    <property type="match status" value="1"/>
</dbReference>
<dbReference type="RefSeq" id="WP_004174033.1">
    <property type="nucleotide sequence ID" value="NZ_CP021106.3"/>
</dbReference>
<comment type="cofactor">
    <cofactor evidence="1 7">
        <name>pyridoxal 5'-phosphate</name>
        <dbReference type="ChEBI" id="CHEBI:597326"/>
    </cofactor>
</comment>
<dbReference type="GO" id="GO:0006534">
    <property type="term" value="P:cysteine metabolic process"/>
    <property type="evidence" value="ECO:0007669"/>
    <property type="project" value="UniProtKB-UniRule"/>
</dbReference>
<evidence type="ECO:0000256" key="6">
    <source>
        <dbReference type="ARBA" id="ARBA00050776"/>
    </source>
</evidence>
<dbReference type="InterPro" id="IPR015421">
    <property type="entry name" value="PyrdxlP-dep_Trfase_major"/>
</dbReference>
<dbReference type="InterPro" id="IPR015422">
    <property type="entry name" value="PyrdxlP-dep_Trfase_small"/>
</dbReference>
<reference evidence="10 11" key="1">
    <citation type="journal article" date="2015" name="Int. J. Syst. Evol. Microbiol.">
        <title>Nitrosospira lacus sp. nov., a psychrotolerant, ammonia-oxidizing bacterium from sandy lake sediment.</title>
        <authorList>
            <person name="Urakawa H."/>
            <person name="Garcia J.C."/>
            <person name="Nielsen J.L."/>
            <person name="Le V.Q."/>
            <person name="Kozlowski J.A."/>
            <person name="Stein L.Y."/>
            <person name="Lim C.K."/>
            <person name="Pommerening-Roser A."/>
            <person name="Martens-Habbena W."/>
            <person name="Stahl D.A."/>
            <person name="Klotz M.G."/>
        </authorList>
    </citation>
    <scope>NUCLEOTIDE SEQUENCE [LARGE SCALE GENOMIC DNA]</scope>
    <source>
        <strain evidence="10 11">APG3</strain>
    </source>
</reference>
<keyword evidence="4 8" id="KW-0808">Transferase</keyword>
<dbReference type="InterPro" id="IPR020578">
    <property type="entry name" value="Aminotrans_V_PyrdxlP_BS"/>
</dbReference>
<dbReference type="InterPro" id="IPR010970">
    <property type="entry name" value="Cys_dSase_SufS"/>
</dbReference>
<keyword evidence="10" id="KW-0032">Aminotransferase</keyword>
<dbReference type="PANTHER" id="PTHR43586">
    <property type="entry name" value="CYSTEINE DESULFURASE"/>
    <property type="match status" value="1"/>
</dbReference>
<dbReference type="PANTHER" id="PTHR43586:SF8">
    <property type="entry name" value="CYSTEINE DESULFURASE 1, CHLOROPLASTIC"/>
    <property type="match status" value="1"/>
</dbReference>
<sequence length="419" mass="46150">MQLIESALKSQFASMLDVEKIRADFPILKLQVGGKPLVYFDNAASSQMPQPVIDRLVRYQITQHANINRGVHYLSETATAEYEESRRKLQRFINAREDREVIFTSGTTDAINLVMHGYGRKFIGAGDEIILTTLEHHSNIVPWQMLAEEKGAKIRVVPITDAGELLIDEYEKLFNERTKFVGVMHVSNALGTINPVKSMIAFAHARGVPVLIDGAQAVPHMKVDVQDLDCDFYAFSGHKMCGPTGIGILYGKAELLERMQPFKGGGDMILSVTFEKTTYNTIPHKFEAGTPPIAAAIGLGAAIDYLLSIGMDAIASQEFDLLNYATEQISRVPGVRIIGTAAMKTAVLSFEVKGVHPHDIGTLLNQDGVAVRTGHHCVQPVMLRLKVPATTRASFAFYNTMAEVDSFIASLRTVQKIFT</sequence>
<evidence type="ECO:0000256" key="5">
    <source>
        <dbReference type="ARBA" id="ARBA00022898"/>
    </source>
</evidence>
<evidence type="ECO:0000256" key="1">
    <source>
        <dbReference type="ARBA" id="ARBA00001933"/>
    </source>
</evidence>
<accession>A0A1W6SNB5</accession>
<dbReference type="SUPFAM" id="SSF53383">
    <property type="entry name" value="PLP-dependent transferases"/>
    <property type="match status" value="1"/>
</dbReference>
<dbReference type="Gene3D" id="3.90.1150.10">
    <property type="entry name" value="Aspartate Aminotransferase, domain 1"/>
    <property type="match status" value="1"/>
</dbReference>
<dbReference type="InterPro" id="IPR000192">
    <property type="entry name" value="Aminotrans_V_dom"/>
</dbReference>
<dbReference type="GO" id="GO:0031071">
    <property type="term" value="F:cysteine desulfurase activity"/>
    <property type="evidence" value="ECO:0007669"/>
    <property type="project" value="UniProtKB-UniRule"/>
</dbReference>
<dbReference type="NCBIfam" id="TIGR01979">
    <property type="entry name" value="sufS"/>
    <property type="match status" value="1"/>
</dbReference>
<evidence type="ECO:0000256" key="3">
    <source>
        <dbReference type="ARBA" id="ARBA00010447"/>
    </source>
</evidence>
<evidence type="ECO:0000256" key="4">
    <source>
        <dbReference type="ARBA" id="ARBA00022679"/>
    </source>
</evidence>
<dbReference type="CDD" id="cd06453">
    <property type="entry name" value="SufS_like"/>
    <property type="match status" value="1"/>
</dbReference>
<comment type="catalytic activity">
    <reaction evidence="6 8">
        <text>(sulfur carrier)-H + L-cysteine = (sulfur carrier)-SH + L-alanine</text>
        <dbReference type="Rhea" id="RHEA:43892"/>
        <dbReference type="Rhea" id="RHEA-COMP:14737"/>
        <dbReference type="Rhea" id="RHEA-COMP:14739"/>
        <dbReference type="ChEBI" id="CHEBI:29917"/>
        <dbReference type="ChEBI" id="CHEBI:35235"/>
        <dbReference type="ChEBI" id="CHEBI:57972"/>
        <dbReference type="ChEBI" id="CHEBI:64428"/>
        <dbReference type="EC" id="2.8.1.7"/>
    </reaction>
</comment>
<dbReference type="Proteomes" id="UP000012179">
    <property type="component" value="Chromosome"/>
</dbReference>
<dbReference type="eggNOG" id="COG0520">
    <property type="taxonomic scope" value="Bacteria"/>
</dbReference>
<dbReference type="EC" id="2.8.1.7" evidence="8"/>
<dbReference type="KEGG" id="nlc:EBAPG3_005650"/>
<dbReference type="GO" id="GO:0030170">
    <property type="term" value="F:pyridoxal phosphate binding"/>
    <property type="evidence" value="ECO:0007669"/>
    <property type="project" value="UniProtKB-UniRule"/>
</dbReference>
<dbReference type="GO" id="GO:0008483">
    <property type="term" value="F:transaminase activity"/>
    <property type="evidence" value="ECO:0007669"/>
    <property type="project" value="UniProtKB-KW"/>
</dbReference>
<dbReference type="PROSITE" id="PS00595">
    <property type="entry name" value="AA_TRANSFER_CLASS_5"/>
    <property type="match status" value="1"/>
</dbReference>
<comment type="similarity">
    <text evidence="3 8">Belongs to the class-V pyridoxal-phosphate-dependent aminotransferase family. Csd subfamily.</text>
</comment>
<organism evidence="10 11">
    <name type="scientific">Nitrosospira lacus</name>
    <dbReference type="NCBI Taxonomy" id="1288494"/>
    <lineage>
        <taxon>Bacteria</taxon>
        <taxon>Pseudomonadati</taxon>
        <taxon>Pseudomonadota</taxon>
        <taxon>Betaproteobacteria</taxon>
        <taxon>Nitrosomonadales</taxon>
        <taxon>Nitrosomonadaceae</taxon>
        <taxon>Nitrosospira</taxon>
    </lineage>
</organism>
<evidence type="ECO:0000313" key="11">
    <source>
        <dbReference type="Proteomes" id="UP000012179"/>
    </source>
</evidence>
<evidence type="ECO:0000259" key="9">
    <source>
        <dbReference type="Pfam" id="PF00266"/>
    </source>
</evidence>
<evidence type="ECO:0000313" key="10">
    <source>
        <dbReference type="EMBL" id="ARO87295.1"/>
    </source>
</evidence>
<dbReference type="EMBL" id="CP021106">
    <property type="protein sequence ID" value="ARO87295.1"/>
    <property type="molecule type" value="Genomic_DNA"/>
</dbReference>
<keyword evidence="5 8" id="KW-0663">Pyridoxal phosphate</keyword>
<gene>
    <name evidence="10" type="ORF">EBAPG3_005650</name>
</gene>